<dbReference type="KEGG" id="acp:A2cp1_2846"/>
<sequence>MVEGLAGGPGPAPPGVDDGTPHPGAEPPGRAPEPDAQRTVTDAAERSAGTRKAHVDEARRAHQAREGEKGDKGEGGEPAHEPQAPRGAGEREGGGGTRR</sequence>
<reference evidence="2" key="1">
    <citation type="submission" date="2009-01" db="EMBL/GenBank/DDBJ databases">
        <title>Complete sequence of Anaeromyxobacter dehalogenans 2CP-1.</title>
        <authorList>
            <consortium name="US DOE Joint Genome Institute"/>
            <person name="Lucas S."/>
            <person name="Copeland A."/>
            <person name="Lapidus A."/>
            <person name="Glavina del Rio T."/>
            <person name="Dalin E."/>
            <person name="Tice H."/>
            <person name="Bruce D."/>
            <person name="Goodwin L."/>
            <person name="Pitluck S."/>
            <person name="Saunders E."/>
            <person name="Brettin T."/>
            <person name="Detter J.C."/>
            <person name="Han C."/>
            <person name="Larimer F."/>
            <person name="Land M."/>
            <person name="Hauser L."/>
            <person name="Kyrpides N."/>
            <person name="Ovchinnikova G."/>
            <person name="Beliaev A.S."/>
            <person name="Richardson P."/>
        </authorList>
    </citation>
    <scope>NUCLEOTIDE SEQUENCE</scope>
    <source>
        <strain evidence="2">2CP-1</strain>
    </source>
</reference>
<keyword evidence="3" id="KW-1185">Reference proteome</keyword>
<feature type="region of interest" description="Disordered" evidence="1">
    <location>
        <begin position="1"/>
        <end position="99"/>
    </location>
</feature>
<organism evidence="2 3">
    <name type="scientific">Anaeromyxobacter dehalogenans (strain ATCC BAA-258 / DSM 21875 / 2CP-1)</name>
    <dbReference type="NCBI Taxonomy" id="455488"/>
    <lineage>
        <taxon>Bacteria</taxon>
        <taxon>Pseudomonadati</taxon>
        <taxon>Myxococcota</taxon>
        <taxon>Myxococcia</taxon>
        <taxon>Myxococcales</taxon>
        <taxon>Cystobacterineae</taxon>
        <taxon>Anaeromyxobacteraceae</taxon>
        <taxon>Anaeromyxobacter</taxon>
    </lineage>
</organism>
<proteinExistence type="predicted"/>
<dbReference type="HOGENOM" id="CLU_2314269_0_0_7"/>
<evidence type="ECO:0000313" key="2">
    <source>
        <dbReference type="EMBL" id="ACL66183.1"/>
    </source>
</evidence>
<feature type="compositionally biased region" description="Basic and acidic residues" evidence="1">
    <location>
        <begin position="53"/>
        <end position="80"/>
    </location>
</feature>
<evidence type="ECO:0000256" key="1">
    <source>
        <dbReference type="SAM" id="MobiDB-lite"/>
    </source>
</evidence>
<evidence type="ECO:0000313" key="3">
    <source>
        <dbReference type="Proteomes" id="UP000007089"/>
    </source>
</evidence>
<dbReference type="AlphaFoldDB" id="B8JEN7"/>
<dbReference type="EMBL" id="CP001359">
    <property type="protein sequence ID" value="ACL66183.1"/>
    <property type="molecule type" value="Genomic_DNA"/>
</dbReference>
<gene>
    <name evidence="2" type="ordered locus">A2cp1_2846</name>
</gene>
<dbReference type="Proteomes" id="UP000007089">
    <property type="component" value="Chromosome"/>
</dbReference>
<name>B8JEN7_ANAD2</name>
<protein>
    <submittedName>
        <fullName evidence="2">Uncharacterized protein</fullName>
    </submittedName>
</protein>
<accession>B8JEN7</accession>